<dbReference type="RefSeq" id="WP_149467816.1">
    <property type="nucleotide sequence ID" value="NZ_QOKW01000003.1"/>
</dbReference>
<dbReference type="EMBL" id="QOKW01000003">
    <property type="protein sequence ID" value="KAA0682800.1"/>
    <property type="molecule type" value="Genomic_DNA"/>
</dbReference>
<gene>
    <name evidence="1" type="ORF">DS843_05130</name>
</gene>
<accession>A0A9W7U065</accession>
<dbReference type="AlphaFoldDB" id="A0A9W7U065"/>
<evidence type="ECO:0000313" key="2">
    <source>
        <dbReference type="Proteomes" id="UP000480854"/>
    </source>
</evidence>
<evidence type="ECO:0000313" key="1">
    <source>
        <dbReference type="EMBL" id="KAA0682800.1"/>
    </source>
</evidence>
<keyword evidence="2" id="KW-1185">Reference proteome</keyword>
<organism evidence="1 2">
    <name type="scientific">Roseomonas genomospecies 6</name>
    <dbReference type="NCBI Taxonomy" id="214106"/>
    <lineage>
        <taxon>Bacteria</taxon>
        <taxon>Pseudomonadati</taxon>
        <taxon>Pseudomonadota</taxon>
        <taxon>Alphaproteobacteria</taxon>
        <taxon>Acetobacterales</taxon>
        <taxon>Roseomonadaceae</taxon>
        <taxon>Roseomonas</taxon>
    </lineage>
</organism>
<name>A0A9W7U065_9PROT</name>
<dbReference type="Proteomes" id="UP000480854">
    <property type="component" value="Unassembled WGS sequence"/>
</dbReference>
<comment type="caution">
    <text evidence="1">The sequence shown here is derived from an EMBL/GenBank/DDBJ whole genome shotgun (WGS) entry which is preliminary data.</text>
</comment>
<proteinExistence type="predicted"/>
<reference evidence="1 2" key="1">
    <citation type="submission" date="2018-07" db="EMBL/GenBank/DDBJ databases">
        <title>Genome sequence of Azospirillum sp. ATCC 49961.</title>
        <authorList>
            <person name="Sant'Anna F.H."/>
            <person name="Baldani J.I."/>
            <person name="Zilli J.E."/>
            <person name="Reis V.M."/>
            <person name="Hartmann A."/>
            <person name="Cruz L."/>
            <person name="de Souza E.M."/>
            <person name="de Oliveira Pedrosa F."/>
            <person name="Passaglia L.M.P."/>
        </authorList>
    </citation>
    <scope>NUCLEOTIDE SEQUENCE [LARGE SCALE GENOMIC DNA]</scope>
    <source>
        <strain evidence="1 2">ATCC 49961</strain>
    </source>
</reference>
<sequence length="70" mass="7916">MRTLWNTLLRQWLDAEGDDAGVERLSGHLRRDTGLDGGLDGAEADFLPAQNIRERNLSDARSFLTLQAYR</sequence>
<protein>
    <submittedName>
        <fullName evidence="1">Uncharacterized protein</fullName>
    </submittedName>
</protein>